<dbReference type="GO" id="GO:0020037">
    <property type="term" value="F:heme binding"/>
    <property type="evidence" value="ECO:0007669"/>
    <property type="project" value="InterPro"/>
</dbReference>
<evidence type="ECO:0000256" key="8">
    <source>
        <dbReference type="PIRSR" id="PIRSR602401-1"/>
    </source>
</evidence>
<evidence type="ECO:0000256" key="9">
    <source>
        <dbReference type="RuleBase" id="RU000461"/>
    </source>
</evidence>
<keyword evidence="10" id="KW-0472">Membrane</keyword>
<keyword evidence="11" id="KW-0732">Signal</keyword>
<feature type="binding site" description="axial binding residue" evidence="8">
    <location>
        <position position="442"/>
    </location>
    <ligand>
        <name>heme</name>
        <dbReference type="ChEBI" id="CHEBI:30413"/>
    </ligand>
    <ligandPart>
        <name>Fe</name>
        <dbReference type="ChEBI" id="CHEBI:18248"/>
    </ligandPart>
</feature>
<dbReference type="PRINTS" id="PR00385">
    <property type="entry name" value="P450"/>
</dbReference>
<dbReference type="GO" id="GO:0004497">
    <property type="term" value="F:monooxygenase activity"/>
    <property type="evidence" value="ECO:0007669"/>
    <property type="project" value="UniProtKB-KW"/>
</dbReference>
<keyword evidence="3 8" id="KW-0349">Heme</keyword>
<dbReference type="SUPFAM" id="SSF48264">
    <property type="entry name" value="Cytochrome P450"/>
    <property type="match status" value="1"/>
</dbReference>
<dbReference type="RefSeq" id="XP_022472013.1">
    <property type="nucleotide sequence ID" value="XM_022621498.1"/>
</dbReference>
<dbReference type="GO" id="GO:0005506">
    <property type="term" value="F:iron ion binding"/>
    <property type="evidence" value="ECO:0007669"/>
    <property type="project" value="InterPro"/>
</dbReference>
<protein>
    <submittedName>
        <fullName evidence="12">O-methylsterigmatocystin oxidoreductase</fullName>
    </submittedName>
</protein>
<keyword evidence="13" id="KW-1185">Reference proteome</keyword>
<comment type="caution">
    <text evidence="12">The sequence shown here is derived from an EMBL/GenBank/DDBJ whole genome shotgun (WGS) entry which is preliminary data.</text>
</comment>
<keyword evidence="10" id="KW-1133">Transmembrane helix</keyword>
<dbReference type="STRING" id="1209926.A0A1G4B0D8"/>
<evidence type="ECO:0000256" key="7">
    <source>
        <dbReference type="ARBA" id="ARBA00023033"/>
    </source>
</evidence>
<feature type="signal peptide" evidence="11">
    <location>
        <begin position="1"/>
        <end position="23"/>
    </location>
</feature>
<dbReference type="GeneID" id="34563008"/>
<evidence type="ECO:0000256" key="6">
    <source>
        <dbReference type="ARBA" id="ARBA00023004"/>
    </source>
</evidence>
<keyword evidence="6 8" id="KW-0408">Iron</keyword>
<dbReference type="AlphaFoldDB" id="A0A1G4B0D8"/>
<dbReference type="GO" id="GO:0016705">
    <property type="term" value="F:oxidoreductase activity, acting on paired donors, with incorporation or reduction of molecular oxygen"/>
    <property type="evidence" value="ECO:0007669"/>
    <property type="project" value="InterPro"/>
</dbReference>
<dbReference type="PROSITE" id="PS00086">
    <property type="entry name" value="CYTOCHROME_P450"/>
    <property type="match status" value="1"/>
</dbReference>
<keyword evidence="7 9" id="KW-0503">Monooxygenase</keyword>
<dbReference type="Gene3D" id="1.10.630.10">
    <property type="entry name" value="Cytochrome P450"/>
    <property type="match status" value="1"/>
</dbReference>
<organism evidence="12 13">
    <name type="scientific">Colletotrichum orchidophilum</name>
    <dbReference type="NCBI Taxonomy" id="1209926"/>
    <lineage>
        <taxon>Eukaryota</taxon>
        <taxon>Fungi</taxon>
        <taxon>Dikarya</taxon>
        <taxon>Ascomycota</taxon>
        <taxon>Pezizomycotina</taxon>
        <taxon>Sordariomycetes</taxon>
        <taxon>Hypocreomycetidae</taxon>
        <taxon>Glomerellales</taxon>
        <taxon>Glomerellaceae</taxon>
        <taxon>Colletotrichum</taxon>
    </lineage>
</organism>
<evidence type="ECO:0000256" key="3">
    <source>
        <dbReference type="ARBA" id="ARBA00022617"/>
    </source>
</evidence>
<evidence type="ECO:0000256" key="2">
    <source>
        <dbReference type="ARBA" id="ARBA00010617"/>
    </source>
</evidence>
<evidence type="ECO:0000256" key="11">
    <source>
        <dbReference type="SAM" id="SignalP"/>
    </source>
</evidence>
<evidence type="ECO:0000256" key="1">
    <source>
        <dbReference type="ARBA" id="ARBA00001971"/>
    </source>
</evidence>
<dbReference type="InterPro" id="IPR002401">
    <property type="entry name" value="Cyt_P450_E_grp-I"/>
</dbReference>
<dbReference type="Proteomes" id="UP000176998">
    <property type="component" value="Unassembled WGS sequence"/>
</dbReference>
<name>A0A1G4B0D8_9PEZI</name>
<evidence type="ECO:0000256" key="4">
    <source>
        <dbReference type="ARBA" id="ARBA00022723"/>
    </source>
</evidence>
<dbReference type="PANTHER" id="PTHR46300:SF7">
    <property type="entry name" value="P450, PUTATIVE (EUROFUNG)-RELATED"/>
    <property type="match status" value="1"/>
</dbReference>
<comment type="similarity">
    <text evidence="2 9">Belongs to the cytochrome P450 family.</text>
</comment>
<proteinExistence type="inferred from homology"/>
<comment type="cofactor">
    <cofactor evidence="1 8">
        <name>heme</name>
        <dbReference type="ChEBI" id="CHEBI:30413"/>
    </cofactor>
</comment>
<feature type="transmembrane region" description="Helical" evidence="10">
    <location>
        <begin position="64"/>
        <end position="81"/>
    </location>
</feature>
<keyword evidence="10" id="KW-0812">Transmembrane</keyword>
<dbReference type="EMBL" id="MJBS01000092">
    <property type="protein sequence ID" value="OHE94851.1"/>
    <property type="molecule type" value="Genomic_DNA"/>
</dbReference>
<sequence>MSLILWTLWSIVALATLVVYSRTRNPNQLKLPPGPKPLPVLGNIRDFPPEGTPEHLHWLKHKDLYGAISSVTVMGMTLVIVHDKKMAHDLLDQNASKTSGRPSMVMANKLCGYESIVLCQGYTPMFRRYRKFLHQELGTKVSASQFRNVQESEVGRQLVRSLGEPEKLLEHYKTTAAATVLKMAYGYAIEPHESDVLVELIEKMMTEFSLAASPMAWLVDIIPALQYLPESFPGASFKKTARRWRKSIQASAYIPYEFVQHQLASLTNRPSYVSKLSHQLAEDEKGELSKEDENAVIWSAASLYGAAADTTVITLTTFALAMLKFPDVQRKAQAEIDRVIGSDRLPTFEDREKLPYVDALVKETSRWWPIVPMGFPHTTTEEFEYEGYRIPKGAFVLPSVYWFLHDPDVYADPELFNPDRFLPPRNEPDPTTEAFGYGRRICPGRFFADSSLFLNVAQTLAAFTIGRALDTNGKEVELDVKPKPGVLTYPTTFPLRVTPRSEQHVELIRQVERKYPFESSDAALLQNPDDFEVRN</sequence>
<keyword evidence="4 8" id="KW-0479">Metal-binding</keyword>
<evidence type="ECO:0000313" key="13">
    <source>
        <dbReference type="Proteomes" id="UP000176998"/>
    </source>
</evidence>
<evidence type="ECO:0000313" key="12">
    <source>
        <dbReference type="EMBL" id="OHE94851.1"/>
    </source>
</evidence>
<accession>A0A1G4B0D8</accession>
<reference evidence="12 13" key="1">
    <citation type="submission" date="2016-09" db="EMBL/GenBank/DDBJ databases">
        <authorList>
            <person name="Capua I."/>
            <person name="De Benedictis P."/>
            <person name="Joannis T."/>
            <person name="Lombin L.H."/>
            <person name="Cattoli G."/>
        </authorList>
    </citation>
    <scope>NUCLEOTIDE SEQUENCE [LARGE SCALE GENOMIC DNA]</scope>
    <source>
        <strain evidence="12 13">IMI 309357</strain>
    </source>
</reference>
<keyword evidence="5 9" id="KW-0560">Oxidoreductase</keyword>
<feature type="chain" id="PRO_5009602328" evidence="11">
    <location>
        <begin position="24"/>
        <end position="535"/>
    </location>
</feature>
<dbReference type="InterPro" id="IPR017972">
    <property type="entry name" value="Cyt_P450_CS"/>
</dbReference>
<dbReference type="OrthoDB" id="2789670at2759"/>
<dbReference type="PANTHER" id="PTHR46300">
    <property type="entry name" value="P450, PUTATIVE (EUROFUNG)-RELATED-RELATED"/>
    <property type="match status" value="1"/>
</dbReference>
<dbReference type="CDD" id="cd11065">
    <property type="entry name" value="CYP64-like"/>
    <property type="match status" value="1"/>
</dbReference>
<gene>
    <name evidence="12" type="ORF">CORC01_09869</name>
</gene>
<evidence type="ECO:0000256" key="10">
    <source>
        <dbReference type="SAM" id="Phobius"/>
    </source>
</evidence>
<evidence type="ECO:0000256" key="5">
    <source>
        <dbReference type="ARBA" id="ARBA00023002"/>
    </source>
</evidence>
<dbReference type="InterPro" id="IPR001128">
    <property type="entry name" value="Cyt_P450"/>
</dbReference>
<dbReference type="InterPro" id="IPR050364">
    <property type="entry name" value="Cytochrome_P450_fung"/>
</dbReference>
<dbReference type="Pfam" id="PF00067">
    <property type="entry name" value="p450"/>
    <property type="match status" value="1"/>
</dbReference>
<dbReference type="PRINTS" id="PR00463">
    <property type="entry name" value="EP450I"/>
</dbReference>
<dbReference type="InterPro" id="IPR036396">
    <property type="entry name" value="Cyt_P450_sf"/>
</dbReference>